<proteinExistence type="predicted"/>
<accession>A0A6J6D9K6</accession>
<dbReference type="GO" id="GO:0004722">
    <property type="term" value="F:protein serine/threonine phosphatase activity"/>
    <property type="evidence" value="ECO:0007669"/>
    <property type="project" value="InterPro"/>
</dbReference>
<dbReference type="EMBL" id="CAEZTD010000033">
    <property type="protein sequence ID" value="CAB4558973.1"/>
    <property type="molecule type" value="Genomic_DNA"/>
</dbReference>
<dbReference type="Gene3D" id="3.60.40.10">
    <property type="entry name" value="PPM-type phosphatase domain"/>
    <property type="match status" value="1"/>
</dbReference>
<gene>
    <name evidence="3" type="ORF">UFOPK1591_00592</name>
</gene>
<organism evidence="3">
    <name type="scientific">freshwater metagenome</name>
    <dbReference type="NCBI Taxonomy" id="449393"/>
    <lineage>
        <taxon>unclassified sequences</taxon>
        <taxon>metagenomes</taxon>
        <taxon>ecological metagenomes</taxon>
    </lineage>
</organism>
<dbReference type="PROSITE" id="PS51746">
    <property type="entry name" value="PPM_2"/>
    <property type="match status" value="1"/>
</dbReference>
<dbReference type="SUPFAM" id="SSF81606">
    <property type="entry name" value="PP2C-like"/>
    <property type="match status" value="1"/>
</dbReference>
<feature type="domain" description="PPM-type phosphatase" evidence="2">
    <location>
        <begin position="4"/>
        <end position="237"/>
    </location>
</feature>
<protein>
    <submittedName>
        <fullName evidence="3">Unannotated protein</fullName>
    </submittedName>
</protein>
<dbReference type="SMART" id="SM00331">
    <property type="entry name" value="PP2C_SIG"/>
    <property type="match status" value="1"/>
</dbReference>
<name>A0A6J6D9K6_9ZZZZ</name>
<dbReference type="PANTHER" id="PTHR47992">
    <property type="entry name" value="PROTEIN PHOSPHATASE"/>
    <property type="match status" value="1"/>
</dbReference>
<feature type="region of interest" description="Disordered" evidence="1">
    <location>
        <begin position="259"/>
        <end position="309"/>
    </location>
</feature>
<dbReference type="CDD" id="cd00143">
    <property type="entry name" value="PP2Cc"/>
    <property type="match status" value="1"/>
</dbReference>
<dbReference type="InterPro" id="IPR001932">
    <property type="entry name" value="PPM-type_phosphatase-like_dom"/>
</dbReference>
<evidence type="ECO:0000256" key="1">
    <source>
        <dbReference type="SAM" id="MobiDB-lite"/>
    </source>
</evidence>
<dbReference type="AlphaFoldDB" id="A0A6J6D9K6"/>
<evidence type="ECO:0000259" key="2">
    <source>
        <dbReference type="PROSITE" id="PS51746"/>
    </source>
</evidence>
<dbReference type="SMART" id="SM00332">
    <property type="entry name" value="PP2Cc"/>
    <property type="match status" value="1"/>
</dbReference>
<evidence type="ECO:0000313" key="3">
    <source>
        <dbReference type="EMBL" id="CAB4558973.1"/>
    </source>
</evidence>
<dbReference type="Pfam" id="PF13672">
    <property type="entry name" value="PP2C_2"/>
    <property type="match status" value="1"/>
</dbReference>
<reference evidence="3" key="1">
    <citation type="submission" date="2020-05" db="EMBL/GenBank/DDBJ databases">
        <authorList>
            <person name="Chiriac C."/>
            <person name="Salcher M."/>
            <person name="Ghai R."/>
            <person name="Kavagutti S V."/>
        </authorList>
    </citation>
    <scope>NUCLEOTIDE SEQUENCE</scope>
</reference>
<dbReference type="InterPro" id="IPR015655">
    <property type="entry name" value="PP2C"/>
</dbReference>
<sequence length="322" mass="34017">MATHSAAASDVGLVRQSNQDSGFAGRFLMVVADGMGGHAGGDVASHVVIRQLLELDRPFDTAEKARKFLREELIKINSLLIGAVVERPELAGLGTTVSALLRVGDKAVIAHIGDSRVYLLRGGALEQVTDDHTYVQRLVDSGRITEEEALTHPRRSVLLRVLGDVDARPDIDTTILSIKPGDRWMLCSDGLAGVVRDDVILNVLVTTPNAGDAAEALVAASMRRGAPDNVTVVVMDDLKEPAVESVRLVGAAAQPISVSATTPAPRGKRKPARTLPVATSEIPVVGSTPPPKPNASDATRDAASESTRSVRARIVKWFGGPS</sequence>
<dbReference type="InterPro" id="IPR036457">
    <property type="entry name" value="PPM-type-like_dom_sf"/>
</dbReference>